<evidence type="ECO:0000256" key="2">
    <source>
        <dbReference type="ARBA" id="ARBA00023125"/>
    </source>
</evidence>
<evidence type="ECO:0000259" key="5">
    <source>
        <dbReference type="PROSITE" id="PS50949"/>
    </source>
</evidence>
<dbReference type="InterPro" id="IPR012770">
    <property type="entry name" value="TreR"/>
</dbReference>
<dbReference type="CDD" id="cd07377">
    <property type="entry name" value="WHTH_GntR"/>
    <property type="match status" value="1"/>
</dbReference>
<evidence type="ECO:0000313" key="11">
    <source>
        <dbReference type="Proteomes" id="UP000595221"/>
    </source>
</evidence>
<name>A0A199PGC7_9MICC</name>
<dbReference type="GO" id="GO:0003700">
    <property type="term" value="F:DNA-binding transcription factor activity"/>
    <property type="evidence" value="ECO:0007669"/>
    <property type="project" value="UniProtKB-UniRule"/>
</dbReference>
<dbReference type="Gene3D" id="3.40.1410.10">
    <property type="entry name" value="Chorismate lyase-like"/>
    <property type="match status" value="1"/>
</dbReference>
<dbReference type="Proteomes" id="UP000092021">
    <property type="component" value="Unassembled WGS sequence"/>
</dbReference>
<dbReference type="Pfam" id="PF00392">
    <property type="entry name" value="GntR"/>
    <property type="match status" value="1"/>
</dbReference>
<dbReference type="InterPro" id="IPR036390">
    <property type="entry name" value="WH_DNA-bd_sf"/>
</dbReference>
<keyword evidence="1" id="KW-0805">Transcription regulation</keyword>
<dbReference type="GO" id="GO:0003677">
    <property type="term" value="F:DNA binding"/>
    <property type="evidence" value="ECO:0007669"/>
    <property type="project" value="UniProtKB-UniRule"/>
</dbReference>
<dbReference type="InterPro" id="IPR000524">
    <property type="entry name" value="Tscrpt_reg_HTH_GntR"/>
</dbReference>
<dbReference type="RefSeq" id="WP_061225711.1">
    <property type="nucleotide sequence ID" value="NZ_CP066078.1"/>
</dbReference>
<keyword evidence="2" id="KW-0238">DNA-binding</keyword>
<reference evidence="9" key="1">
    <citation type="submission" date="2016-04" db="EMBL/GenBank/DDBJ databases">
        <authorList>
            <person name="Waterworth S."/>
            <person name="Matcher G."/>
        </authorList>
    </citation>
    <scope>NUCLEOTIDE SEQUENCE [LARGE SCALE GENOMIC DNA]</scope>
    <source>
        <strain evidence="9">RuSp02-3</strain>
    </source>
</reference>
<evidence type="ECO:0000313" key="8">
    <source>
        <dbReference type="EMBL" id="QQC58770.1"/>
    </source>
</evidence>
<dbReference type="GO" id="GO:0045892">
    <property type="term" value="P:negative regulation of DNA-templated transcription"/>
    <property type="evidence" value="ECO:0007669"/>
    <property type="project" value="TreeGrafter"/>
</dbReference>
<reference evidence="6" key="2">
    <citation type="submission" date="2016-04" db="EMBL/GenBank/DDBJ databases">
        <authorList>
            <person name="Evans L.H."/>
            <person name="Alamgir A."/>
            <person name="Owens N."/>
            <person name="Weber N.D."/>
            <person name="Virtaneva K."/>
            <person name="Barbian K."/>
            <person name="Babar A."/>
            <person name="Rosenke K."/>
        </authorList>
    </citation>
    <scope>NUCLEOTIDE SEQUENCE [LARGE SCALE GENOMIC DNA]</scope>
    <source>
        <strain evidence="6">RUTW2-3</strain>
    </source>
</reference>
<dbReference type="PROSITE" id="PS50949">
    <property type="entry name" value="HTH_GNTR"/>
    <property type="match status" value="1"/>
</dbReference>
<dbReference type="EMBL" id="LWGZ01000547">
    <property type="protein sequence ID" value="OAX60227.1"/>
    <property type="molecule type" value="Genomic_DNA"/>
</dbReference>
<dbReference type="SUPFAM" id="SSF46785">
    <property type="entry name" value="Winged helix' DNA-binding domain"/>
    <property type="match status" value="1"/>
</dbReference>
<keyword evidence="9" id="KW-1185">Reference proteome</keyword>
<reference evidence="8 11" key="4">
    <citation type="submission" date="2020-12" db="EMBL/GenBank/DDBJ databases">
        <title>FDA dAtabase for Regulatory Grade micrObial Sequences (FDA-ARGOS): Supporting development and validation of Infectious Disease Dx tests.</title>
        <authorList>
            <person name="Sproer C."/>
            <person name="Gronow S."/>
            <person name="Severitt S."/>
            <person name="Schroder I."/>
            <person name="Tallon L."/>
            <person name="Sadzewicz L."/>
            <person name="Zhao X."/>
            <person name="Boylan J."/>
            <person name="Ott S."/>
            <person name="Bowen H."/>
            <person name="Vavikolanu K."/>
            <person name="Mehta A."/>
            <person name="Aluvathingal J."/>
            <person name="Nadendla S."/>
            <person name="Lowell S."/>
            <person name="Myers T."/>
            <person name="Yan Y."/>
            <person name="Sichtig H."/>
        </authorList>
    </citation>
    <scope>NUCLEOTIDE SEQUENCE [LARGE SCALE GENOMIC DNA]</scope>
    <source>
        <strain evidence="8 11">FDAARGOS_1001</strain>
    </source>
</reference>
<dbReference type="InterPro" id="IPR028978">
    <property type="entry name" value="Chorismate_lyase_/UTRA_dom_sf"/>
</dbReference>
<dbReference type="Gene3D" id="1.10.10.10">
    <property type="entry name" value="Winged helix-like DNA-binding domain superfamily/Winged helix DNA-binding domain"/>
    <property type="match status" value="1"/>
</dbReference>
<evidence type="ECO:0000256" key="4">
    <source>
        <dbReference type="NCBIfam" id="TIGR02404"/>
    </source>
</evidence>
<dbReference type="PANTHER" id="PTHR44846">
    <property type="entry name" value="MANNOSYL-D-GLYCERATE TRANSPORT/METABOLISM SYSTEM REPRESSOR MNGR-RELATED"/>
    <property type="match status" value="1"/>
</dbReference>
<dbReference type="Proteomes" id="UP000595221">
    <property type="component" value="Chromosome"/>
</dbReference>
<dbReference type="PRINTS" id="PR00035">
    <property type="entry name" value="HTHGNTR"/>
</dbReference>
<dbReference type="Pfam" id="PF07702">
    <property type="entry name" value="UTRA"/>
    <property type="match status" value="1"/>
</dbReference>
<evidence type="ECO:0000256" key="1">
    <source>
        <dbReference type="ARBA" id="ARBA00023015"/>
    </source>
</evidence>
<evidence type="ECO:0000313" key="10">
    <source>
        <dbReference type="Proteomes" id="UP000092021"/>
    </source>
</evidence>
<dbReference type="STRING" id="37923.BK826_02665"/>
<feature type="domain" description="HTH gntR-type" evidence="5">
    <location>
        <begin position="2"/>
        <end position="70"/>
    </location>
</feature>
<proteinExistence type="predicted"/>
<dbReference type="InterPro" id="IPR036388">
    <property type="entry name" value="WH-like_DNA-bd_sf"/>
</dbReference>
<keyword evidence="3" id="KW-0804">Transcription</keyword>
<evidence type="ECO:0000256" key="3">
    <source>
        <dbReference type="ARBA" id="ARBA00023163"/>
    </source>
</evidence>
<sequence>MTGKAAAIDRDLRARIEDGTYPVGGFLPSEHQLATSYGASRETVRRALQELTEDGWIQKITGRGSKVLERSHYVFPVTRLLGYKEFSLAEGLDLDNRVLAVEQTMLPVAAFAGLRDGGARLEPVPVTHVARLRVIDGEPVIIDHDYLVTALAPGITEQVAQDSLYDHLEGTLGLSLGYSVKEIRVVPADDEDCRLLGLDASDVVVTTTSITSLEDTADIQFTVSRHRADRFRFRDFARRRPEERRTR</sequence>
<dbReference type="PANTHER" id="PTHR44846:SF12">
    <property type="entry name" value="HTH-TYPE TRANSCRIPTIONAL REGULATOR TRER"/>
    <property type="match status" value="1"/>
</dbReference>
<protein>
    <recommendedName>
        <fullName evidence="4">Trehalose operon repressor</fullName>
    </recommendedName>
</protein>
<accession>A0A199PGC7</accession>
<dbReference type="SMART" id="SM00866">
    <property type="entry name" value="UTRA"/>
    <property type="match status" value="1"/>
</dbReference>
<dbReference type="Proteomes" id="UP000053171">
    <property type="component" value="Unassembled WGS sequence"/>
</dbReference>
<evidence type="ECO:0000313" key="9">
    <source>
        <dbReference type="Proteomes" id="UP000053171"/>
    </source>
</evidence>
<dbReference type="EMBL" id="LJBJ02000008">
    <property type="protein sequence ID" value="OAX52039.1"/>
    <property type="molecule type" value="Genomic_DNA"/>
</dbReference>
<dbReference type="SMART" id="SM00345">
    <property type="entry name" value="HTH_GNTR"/>
    <property type="match status" value="1"/>
</dbReference>
<evidence type="ECO:0000313" key="6">
    <source>
        <dbReference type="EMBL" id="OAX52039.1"/>
    </source>
</evidence>
<dbReference type="NCBIfam" id="TIGR02404">
    <property type="entry name" value="trehalos_R_Bsub"/>
    <property type="match status" value="1"/>
</dbReference>
<evidence type="ECO:0000313" key="7">
    <source>
        <dbReference type="EMBL" id="OAX60227.1"/>
    </source>
</evidence>
<dbReference type="EMBL" id="CP066078">
    <property type="protein sequence ID" value="QQC58770.1"/>
    <property type="molecule type" value="Genomic_DNA"/>
</dbReference>
<dbReference type="SUPFAM" id="SSF64288">
    <property type="entry name" value="Chorismate lyase-like"/>
    <property type="match status" value="1"/>
</dbReference>
<organism evidence="6 9">
    <name type="scientific">Rothia kristinae</name>
    <dbReference type="NCBI Taxonomy" id="37923"/>
    <lineage>
        <taxon>Bacteria</taxon>
        <taxon>Bacillati</taxon>
        <taxon>Actinomycetota</taxon>
        <taxon>Actinomycetes</taxon>
        <taxon>Micrococcales</taxon>
        <taxon>Micrococcaceae</taxon>
        <taxon>Rothia</taxon>
    </lineage>
</organism>
<dbReference type="InterPro" id="IPR050679">
    <property type="entry name" value="Bact_HTH_transcr_reg"/>
</dbReference>
<dbReference type="InterPro" id="IPR011663">
    <property type="entry name" value="UTRA"/>
</dbReference>
<reference evidence="6 9" key="3">
    <citation type="submission" date="2016-06" db="EMBL/GenBank/DDBJ databases">
        <title>Identification of putative biosynthetic pathways for the production of bioactive secondary metabolites by the marine actinomycete Kocuria kristinae RUTW2-3.</title>
        <authorList>
            <person name="Waterworth S.C."/>
            <person name="Walmsley T.A."/>
            <person name="Matongo T."/>
            <person name="Davies-Coleman M.T."/>
            <person name="Dorrington R.A."/>
        </authorList>
    </citation>
    <scope>NUCLEOTIDE SEQUENCE [LARGE SCALE GENOMIC DNA]</scope>
    <source>
        <strain evidence="9">RuSp02-3</strain>
        <strain evidence="6">RUTW2-3</strain>
        <strain evidence="7 10">RUTW4-5</strain>
    </source>
</reference>
<gene>
    <name evidence="8" type="primary">treR</name>
    <name evidence="7" type="ORF">A5N15_06290</name>
    <name evidence="6" type="ORF">AN277_0205135</name>
    <name evidence="8" type="ORF">I6H58_07240</name>
</gene>
<dbReference type="AlphaFoldDB" id="A0A199PGC7"/>